<comment type="caution">
    <text evidence="2">The sequence shown here is derived from an EMBL/GenBank/DDBJ whole genome shotgun (WGS) entry which is preliminary data.</text>
</comment>
<reference evidence="2 3" key="1">
    <citation type="journal article" date="2024" name="G3 (Bethesda)">
        <title>Genome assembly of Hibiscus sabdariffa L. provides insights into metabolisms of medicinal natural products.</title>
        <authorList>
            <person name="Kim T."/>
        </authorList>
    </citation>
    <scope>NUCLEOTIDE SEQUENCE [LARGE SCALE GENOMIC DNA]</scope>
    <source>
        <strain evidence="2">TK-2024</strain>
        <tissue evidence="2">Old leaves</tissue>
    </source>
</reference>
<organism evidence="2 3">
    <name type="scientific">Hibiscus sabdariffa</name>
    <name type="common">roselle</name>
    <dbReference type="NCBI Taxonomy" id="183260"/>
    <lineage>
        <taxon>Eukaryota</taxon>
        <taxon>Viridiplantae</taxon>
        <taxon>Streptophyta</taxon>
        <taxon>Embryophyta</taxon>
        <taxon>Tracheophyta</taxon>
        <taxon>Spermatophyta</taxon>
        <taxon>Magnoliopsida</taxon>
        <taxon>eudicotyledons</taxon>
        <taxon>Gunneridae</taxon>
        <taxon>Pentapetalae</taxon>
        <taxon>rosids</taxon>
        <taxon>malvids</taxon>
        <taxon>Malvales</taxon>
        <taxon>Malvaceae</taxon>
        <taxon>Malvoideae</taxon>
        <taxon>Hibiscus</taxon>
    </lineage>
</organism>
<proteinExistence type="predicted"/>
<dbReference type="EMBL" id="JBBPBM010000007">
    <property type="protein sequence ID" value="KAK8574921.1"/>
    <property type="molecule type" value="Genomic_DNA"/>
</dbReference>
<evidence type="ECO:0000256" key="1">
    <source>
        <dbReference type="SAM" id="MobiDB-lite"/>
    </source>
</evidence>
<keyword evidence="3" id="KW-1185">Reference proteome</keyword>
<accession>A0ABR2F9B7</accession>
<name>A0ABR2F9B7_9ROSI</name>
<gene>
    <name evidence="2" type="ORF">V6N12_062598</name>
</gene>
<protein>
    <submittedName>
        <fullName evidence="2">Uncharacterized protein</fullName>
    </submittedName>
</protein>
<feature type="region of interest" description="Disordered" evidence="1">
    <location>
        <begin position="1"/>
        <end position="34"/>
    </location>
</feature>
<evidence type="ECO:0000313" key="3">
    <source>
        <dbReference type="Proteomes" id="UP001472677"/>
    </source>
</evidence>
<sequence>MSMVKGPTSRMADDDNKQWQNQRKHKRLEKKLPCNAIGAERPLVSNDVQAIKGHDTANGATTVVDDTMTTS</sequence>
<dbReference type="Proteomes" id="UP001472677">
    <property type="component" value="Unassembled WGS sequence"/>
</dbReference>
<evidence type="ECO:0000313" key="2">
    <source>
        <dbReference type="EMBL" id="KAK8574921.1"/>
    </source>
</evidence>